<dbReference type="GO" id="GO:0030983">
    <property type="term" value="F:mismatched DNA binding"/>
    <property type="evidence" value="ECO:0007669"/>
    <property type="project" value="TreeGrafter"/>
</dbReference>
<dbReference type="GO" id="GO:0005634">
    <property type="term" value="C:nucleus"/>
    <property type="evidence" value="ECO:0007669"/>
    <property type="project" value="UniProtKB-SubCell"/>
</dbReference>
<dbReference type="FunFam" id="3.30.428.10:FF:000004">
    <property type="entry name" value="aprataxin isoform X2"/>
    <property type="match status" value="1"/>
</dbReference>
<dbReference type="Pfam" id="PF11969">
    <property type="entry name" value="DcpS_C"/>
    <property type="match status" value="1"/>
</dbReference>
<sequence>MASSLPSSTAIKRNLPSENLNENQPKRNHWSAGLSTALDDEGARVHKDELCTVIKDKYPKARIHLLVMPNEYIANLKSINNTHLPLLKHMLKVGKEVAEKIAAKADARGSFAHFRYGYHAIPSMSLLHMHVISQDFISDSLKTKKHWNSFTSDYFLDASQVIDDLQANGSIHVDTTRMHKLLDNELQCHRCSNKFTTMPKLKQHLLTHTS</sequence>
<evidence type="ECO:0000256" key="10">
    <source>
        <dbReference type="PROSITE-ProRule" id="PRU00464"/>
    </source>
</evidence>
<keyword evidence="4" id="KW-0378">Hydrolase</keyword>
<dbReference type="GO" id="GO:0000012">
    <property type="term" value="P:single strand break repair"/>
    <property type="evidence" value="ECO:0007669"/>
    <property type="project" value="TreeGrafter"/>
</dbReference>
<evidence type="ECO:0000256" key="7">
    <source>
        <dbReference type="ARBA" id="ARBA00023204"/>
    </source>
</evidence>
<keyword evidence="2" id="KW-0479">Metal-binding</keyword>
<dbReference type="EMBL" id="CAJOBE010000743">
    <property type="protein sequence ID" value="CAF3680542.1"/>
    <property type="molecule type" value="Genomic_DNA"/>
</dbReference>
<keyword evidence="9" id="KW-0863">Zinc-finger</keyword>
<dbReference type="GO" id="GO:0003725">
    <property type="term" value="F:double-stranded RNA binding"/>
    <property type="evidence" value="ECO:0007669"/>
    <property type="project" value="TreeGrafter"/>
</dbReference>
<evidence type="ECO:0000313" key="15">
    <source>
        <dbReference type="EMBL" id="CAF3680542.1"/>
    </source>
</evidence>
<evidence type="ECO:0000256" key="3">
    <source>
        <dbReference type="ARBA" id="ARBA00022763"/>
    </source>
</evidence>
<feature type="domain" description="C2H2-type" evidence="12">
    <location>
        <begin position="186"/>
        <end position="210"/>
    </location>
</feature>
<evidence type="ECO:0000256" key="9">
    <source>
        <dbReference type="PROSITE-ProRule" id="PRU00042"/>
    </source>
</evidence>
<feature type="region of interest" description="Disordered" evidence="11">
    <location>
        <begin position="1"/>
        <end position="30"/>
    </location>
</feature>
<dbReference type="Proteomes" id="UP000663874">
    <property type="component" value="Unassembled WGS sequence"/>
</dbReference>
<feature type="compositionally biased region" description="Polar residues" evidence="11">
    <location>
        <begin position="1"/>
        <end position="23"/>
    </location>
</feature>
<dbReference type="PROSITE" id="PS00028">
    <property type="entry name" value="ZINC_FINGER_C2H2_1"/>
    <property type="match status" value="1"/>
</dbReference>
<accession>A0A813YJ45</accession>
<protein>
    <recommendedName>
        <fullName evidence="17">Aprataxin</fullName>
    </recommendedName>
</protein>
<evidence type="ECO:0000313" key="16">
    <source>
        <dbReference type="Proteomes" id="UP000663889"/>
    </source>
</evidence>
<evidence type="ECO:0000256" key="11">
    <source>
        <dbReference type="SAM" id="MobiDB-lite"/>
    </source>
</evidence>
<evidence type="ECO:0000256" key="1">
    <source>
        <dbReference type="ARBA" id="ARBA00004123"/>
    </source>
</evidence>
<dbReference type="GO" id="GO:0033699">
    <property type="term" value="F:DNA 5'-adenosine monophosphate hydrolase activity"/>
    <property type="evidence" value="ECO:0007669"/>
    <property type="project" value="TreeGrafter"/>
</dbReference>
<evidence type="ECO:0000259" key="13">
    <source>
        <dbReference type="PROSITE" id="PS51084"/>
    </source>
</evidence>
<evidence type="ECO:0000256" key="8">
    <source>
        <dbReference type="ARBA" id="ARBA00023242"/>
    </source>
</evidence>
<keyword evidence="6" id="KW-0238">DNA-binding</keyword>
<evidence type="ECO:0000256" key="4">
    <source>
        <dbReference type="ARBA" id="ARBA00022801"/>
    </source>
</evidence>
<keyword evidence="5" id="KW-0862">Zinc</keyword>
<dbReference type="PROSITE" id="PS51084">
    <property type="entry name" value="HIT_2"/>
    <property type="match status" value="1"/>
</dbReference>
<proteinExistence type="predicted"/>
<dbReference type="SUPFAM" id="SSF54197">
    <property type="entry name" value="HIT-like"/>
    <property type="match status" value="1"/>
</dbReference>
<dbReference type="EMBL" id="CAJNOU010000142">
    <property type="protein sequence ID" value="CAF0885295.1"/>
    <property type="molecule type" value="Genomic_DNA"/>
</dbReference>
<dbReference type="InterPro" id="IPR011146">
    <property type="entry name" value="HIT-like"/>
</dbReference>
<reference evidence="14" key="1">
    <citation type="submission" date="2021-02" db="EMBL/GenBank/DDBJ databases">
        <authorList>
            <person name="Nowell W R."/>
        </authorList>
    </citation>
    <scope>NUCLEOTIDE SEQUENCE</scope>
</reference>
<dbReference type="GO" id="GO:0003697">
    <property type="term" value="F:single-stranded DNA binding"/>
    <property type="evidence" value="ECO:0007669"/>
    <property type="project" value="TreeGrafter"/>
</dbReference>
<comment type="caution">
    <text evidence="10">Lacks conserved residue(s) required for the propagation of feature annotation.</text>
</comment>
<evidence type="ECO:0000313" key="14">
    <source>
        <dbReference type="EMBL" id="CAF0885295.1"/>
    </source>
</evidence>
<dbReference type="Pfam" id="PF16278">
    <property type="entry name" value="zf-C2HE"/>
    <property type="match status" value="1"/>
</dbReference>
<dbReference type="PROSITE" id="PS50157">
    <property type="entry name" value="ZINC_FINGER_C2H2_2"/>
    <property type="match status" value="1"/>
</dbReference>
<dbReference type="InterPro" id="IPR036265">
    <property type="entry name" value="HIT-like_sf"/>
</dbReference>
<dbReference type="PANTHER" id="PTHR12486:SF4">
    <property type="entry name" value="APRATAXIN"/>
    <property type="match status" value="1"/>
</dbReference>
<dbReference type="Gene3D" id="3.30.428.10">
    <property type="entry name" value="HIT-like"/>
    <property type="match status" value="1"/>
</dbReference>
<dbReference type="InterPro" id="IPR032566">
    <property type="entry name" value="Znf-C2HE"/>
</dbReference>
<dbReference type="GO" id="GO:0008270">
    <property type="term" value="F:zinc ion binding"/>
    <property type="evidence" value="ECO:0007669"/>
    <property type="project" value="UniProtKB-KW"/>
</dbReference>
<comment type="subcellular location">
    <subcellularLocation>
        <location evidence="1">Nucleus</location>
    </subcellularLocation>
</comment>
<keyword evidence="3" id="KW-0227">DNA damage</keyword>
<evidence type="ECO:0000259" key="12">
    <source>
        <dbReference type="PROSITE" id="PS50157"/>
    </source>
</evidence>
<evidence type="ECO:0000256" key="6">
    <source>
        <dbReference type="ARBA" id="ARBA00023125"/>
    </source>
</evidence>
<evidence type="ECO:0008006" key="17">
    <source>
        <dbReference type="Google" id="ProtNLM"/>
    </source>
</evidence>
<feature type="domain" description="HIT" evidence="13">
    <location>
        <begin position="31"/>
        <end position="142"/>
    </location>
</feature>
<dbReference type="PANTHER" id="PTHR12486">
    <property type="entry name" value="APRATAXIN-RELATED"/>
    <property type="match status" value="1"/>
</dbReference>
<comment type="caution">
    <text evidence="14">The sequence shown here is derived from an EMBL/GenBank/DDBJ whole genome shotgun (WGS) entry which is preliminary data.</text>
</comment>
<evidence type="ECO:0000256" key="5">
    <source>
        <dbReference type="ARBA" id="ARBA00022833"/>
    </source>
</evidence>
<keyword evidence="8" id="KW-0539">Nucleus</keyword>
<organism evidence="14 16">
    <name type="scientific">Rotaria sordida</name>
    <dbReference type="NCBI Taxonomy" id="392033"/>
    <lineage>
        <taxon>Eukaryota</taxon>
        <taxon>Metazoa</taxon>
        <taxon>Spiralia</taxon>
        <taxon>Gnathifera</taxon>
        <taxon>Rotifera</taxon>
        <taxon>Eurotatoria</taxon>
        <taxon>Bdelloidea</taxon>
        <taxon>Philodinida</taxon>
        <taxon>Philodinidae</taxon>
        <taxon>Rotaria</taxon>
    </lineage>
</organism>
<gene>
    <name evidence="15" type="ORF">FNK824_LOCUS7817</name>
    <name evidence="14" type="ORF">SEV965_LOCUS4832</name>
</gene>
<name>A0A813YJ45_9BILA</name>
<dbReference type="InterPro" id="IPR013087">
    <property type="entry name" value="Znf_C2H2_type"/>
</dbReference>
<dbReference type="AlphaFoldDB" id="A0A813YJ45"/>
<keyword evidence="7" id="KW-0234">DNA repair</keyword>
<evidence type="ECO:0000256" key="2">
    <source>
        <dbReference type="ARBA" id="ARBA00022723"/>
    </source>
</evidence>
<dbReference type="GO" id="GO:1990165">
    <property type="term" value="F:single-strand break-containing DNA binding"/>
    <property type="evidence" value="ECO:0007669"/>
    <property type="project" value="TreeGrafter"/>
</dbReference>
<dbReference type="Proteomes" id="UP000663889">
    <property type="component" value="Unassembled WGS sequence"/>
</dbReference>